<feature type="transmembrane region" description="Helical" evidence="1">
    <location>
        <begin position="55"/>
        <end position="82"/>
    </location>
</feature>
<sequence length="108" mass="12780">MDFRRTKIQNLFLLLRLKVNKKSANIRNAGSYMYHGWILHFDCILIVNFERDGRSIRVFLAILNKVTAEVYYFLCMFANIIIKKRCKQSTSFGLFDEKTTEISIICFL</sequence>
<evidence type="ECO:0000313" key="2">
    <source>
        <dbReference type="EMBL" id="RHB31899.1"/>
    </source>
</evidence>
<evidence type="ECO:0000313" key="3">
    <source>
        <dbReference type="Proteomes" id="UP000284379"/>
    </source>
</evidence>
<proteinExistence type="predicted"/>
<evidence type="ECO:0000256" key="1">
    <source>
        <dbReference type="SAM" id="Phobius"/>
    </source>
</evidence>
<name>A0A413VEF2_9BACE</name>
<reference evidence="2 3" key="1">
    <citation type="submission" date="2018-08" db="EMBL/GenBank/DDBJ databases">
        <title>A genome reference for cultivated species of the human gut microbiota.</title>
        <authorList>
            <person name="Zou Y."/>
            <person name="Xue W."/>
            <person name="Luo G."/>
        </authorList>
    </citation>
    <scope>NUCLEOTIDE SEQUENCE [LARGE SCALE GENOMIC DNA]</scope>
    <source>
        <strain evidence="2 3">AM40-30BH</strain>
    </source>
</reference>
<gene>
    <name evidence="2" type="ORF">DW888_17355</name>
</gene>
<organism evidence="2 3">
    <name type="scientific">Bacteroides nordii</name>
    <dbReference type="NCBI Taxonomy" id="291645"/>
    <lineage>
        <taxon>Bacteria</taxon>
        <taxon>Pseudomonadati</taxon>
        <taxon>Bacteroidota</taxon>
        <taxon>Bacteroidia</taxon>
        <taxon>Bacteroidales</taxon>
        <taxon>Bacteroidaceae</taxon>
        <taxon>Bacteroides</taxon>
    </lineage>
</organism>
<dbReference type="Proteomes" id="UP000284379">
    <property type="component" value="Unassembled WGS sequence"/>
</dbReference>
<accession>A0A413VEF2</accession>
<feature type="transmembrane region" description="Helical" evidence="1">
    <location>
        <begin position="32"/>
        <end position="49"/>
    </location>
</feature>
<keyword evidence="1" id="KW-1133">Transmembrane helix</keyword>
<keyword evidence="1" id="KW-0472">Membrane</keyword>
<protein>
    <submittedName>
        <fullName evidence="2">Uncharacterized protein</fullName>
    </submittedName>
</protein>
<dbReference type="AlphaFoldDB" id="A0A413VEF2"/>
<keyword evidence="1" id="KW-0812">Transmembrane</keyword>
<comment type="caution">
    <text evidence="2">The sequence shown here is derived from an EMBL/GenBank/DDBJ whole genome shotgun (WGS) entry which is preliminary data.</text>
</comment>
<dbReference type="EMBL" id="QSGO01000020">
    <property type="protein sequence ID" value="RHB31899.1"/>
    <property type="molecule type" value="Genomic_DNA"/>
</dbReference>